<dbReference type="EMBL" id="JBBKZV010000010">
    <property type="protein sequence ID" value="MEJ8823859.1"/>
    <property type="molecule type" value="Genomic_DNA"/>
</dbReference>
<dbReference type="SFLD" id="SFLDG01150">
    <property type="entry name" value="Main.1:_Beta-like"/>
    <property type="match status" value="1"/>
</dbReference>
<dbReference type="PANTHER" id="PTHR44051:SF19">
    <property type="entry name" value="DISULFIDE-BOND OXIDOREDUCTASE YFCG"/>
    <property type="match status" value="1"/>
</dbReference>
<dbReference type="Pfam" id="PF13410">
    <property type="entry name" value="GST_C_2"/>
    <property type="match status" value="1"/>
</dbReference>
<gene>
    <name evidence="3" type="ORF">WKW80_17755</name>
</gene>
<name>A0ABU8W1D4_9BURK</name>
<evidence type="ECO:0000259" key="1">
    <source>
        <dbReference type="PROSITE" id="PS50404"/>
    </source>
</evidence>
<dbReference type="InterPro" id="IPR040079">
    <property type="entry name" value="Glutathione_S-Trfase"/>
</dbReference>
<keyword evidence="4" id="KW-1185">Reference proteome</keyword>
<feature type="domain" description="GST N-terminal" evidence="1">
    <location>
        <begin position="1"/>
        <end position="87"/>
    </location>
</feature>
<dbReference type="InterPro" id="IPR010987">
    <property type="entry name" value="Glutathione-S-Trfase_C-like"/>
</dbReference>
<dbReference type="InterPro" id="IPR004045">
    <property type="entry name" value="Glutathione_S-Trfase_N"/>
</dbReference>
<dbReference type="SUPFAM" id="SSF47616">
    <property type="entry name" value="GST C-terminal domain-like"/>
    <property type="match status" value="1"/>
</dbReference>
<dbReference type="SFLD" id="SFLDS00019">
    <property type="entry name" value="Glutathione_Transferase_(cytos"/>
    <property type="match status" value="1"/>
</dbReference>
<dbReference type="Gene3D" id="3.40.30.10">
    <property type="entry name" value="Glutaredoxin"/>
    <property type="match status" value="1"/>
</dbReference>
<organism evidence="3 4">
    <name type="scientific">Variovorax humicola</name>
    <dbReference type="NCBI Taxonomy" id="1769758"/>
    <lineage>
        <taxon>Bacteria</taxon>
        <taxon>Pseudomonadati</taxon>
        <taxon>Pseudomonadota</taxon>
        <taxon>Betaproteobacteria</taxon>
        <taxon>Burkholderiales</taxon>
        <taxon>Comamonadaceae</taxon>
        <taxon>Variovorax</taxon>
    </lineage>
</organism>
<sequence length="215" mass="24407">MLNIWGRITSINVRKVVWCAQELGLDFQRTEAGGKYGVVQTPEYRTLNPNALVPAIDDGDGDDALHVKLWESNVIVRYLCAKYSPGNLYPEPLPERFDAERWMDWQQTTVNRASAPAFVQWVRTAPADRNLDVIAPSVHATERLFAIIDAHLASRRFMLGERFTMADIPLGCEAHRWFGLPPSEYTRPAWPNVERWFGELKARSGARGVLDLALE</sequence>
<dbReference type="InterPro" id="IPR036249">
    <property type="entry name" value="Thioredoxin-like_sf"/>
</dbReference>
<dbReference type="PROSITE" id="PS50405">
    <property type="entry name" value="GST_CTER"/>
    <property type="match status" value="1"/>
</dbReference>
<comment type="caution">
    <text evidence="3">The sequence shown here is derived from an EMBL/GenBank/DDBJ whole genome shotgun (WGS) entry which is preliminary data.</text>
</comment>
<accession>A0ABU8W1D4</accession>
<dbReference type="Gene3D" id="1.20.1050.10">
    <property type="match status" value="1"/>
</dbReference>
<dbReference type="InterPro" id="IPR036282">
    <property type="entry name" value="Glutathione-S-Trfase_C_sf"/>
</dbReference>
<dbReference type="PANTHER" id="PTHR44051">
    <property type="entry name" value="GLUTATHIONE S-TRANSFERASE-RELATED"/>
    <property type="match status" value="1"/>
</dbReference>
<evidence type="ECO:0000313" key="3">
    <source>
        <dbReference type="EMBL" id="MEJ8823859.1"/>
    </source>
</evidence>
<feature type="domain" description="GST C-terminal" evidence="2">
    <location>
        <begin position="92"/>
        <end position="215"/>
    </location>
</feature>
<proteinExistence type="predicted"/>
<protein>
    <submittedName>
        <fullName evidence="3">Glutathione S-transferase N-terminal domain-containing protein</fullName>
    </submittedName>
</protein>
<evidence type="ECO:0000259" key="2">
    <source>
        <dbReference type="PROSITE" id="PS50405"/>
    </source>
</evidence>
<dbReference type="PROSITE" id="PS50404">
    <property type="entry name" value="GST_NTER"/>
    <property type="match status" value="1"/>
</dbReference>
<dbReference type="SFLD" id="SFLDG00358">
    <property type="entry name" value="Main_(cytGST)"/>
    <property type="match status" value="1"/>
</dbReference>
<evidence type="ECO:0000313" key="4">
    <source>
        <dbReference type="Proteomes" id="UP001363010"/>
    </source>
</evidence>
<dbReference type="RefSeq" id="WP_340364895.1">
    <property type="nucleotide sequence ID" value="NZ_JBBKZV010000010.1"/>
</dbReference>
<dbReference type="Pfam" id="PF13409">
    <property type="entry name" value="GST_N_2"/>
    <property type="match status" value="1"/>
</dbReference>
<reference evidence="3 4" key="1">
    <citation type="submission" date="2024-03" db="EMBL/GenBank/DDBJ databases">
        <title>Novel species of the genus Variovorax.</title>
        <authorList>
            <person name="Liu Q."/>
            <person name="Xin Y.-H."/>
        </authorList>
    </citation>
    <scope>NUCLEOTIDE SEQUENCE [LARGE SCALE GENOMIC DNA]</scope>
    <source>
        <strain evidence="3 4">KACC 18501</strain>
    </source>
</reference>
<dbReference type="Proteomes" id="UP001363010">
    <property type="component" value="Unassembled WGS sequence"/>
</dbReference>
<dbReference type="SUPFAM" id="SSF52833">
    <property type="entry name" value="Thioredoxin-like"/>
    <property type="match status" value="1"/>
</dbReference>